<dbReference type="PROSITE" id="PS00783">
    <property type="entry name" value="RIBOSOMAL_L13"/>
    <property type="match status" value="1"/>
</dbReference>
<dbReference type="EMBL" id="AXCN02001866">
    <property type="status" value="NOT_ANNOTATED_CDS"/>
    <property type="molecule type" value="Genomic_DNA"/>
</dbReference>
<dbReference type="Gene3D" id="6.10.250.3250">
    <property type="match status" value="1"/>
</dbReference>
<dbReference type="InterPro" id="IPR023563">
    <property type="entry name" value="Ribosomal_uL13_CS"/>
</dbReference>
<name>A0A182R0R7_9DIPT</name>
<dbReference type="GO" id="GO:0017148">
    <property type="term" value="P:negative regulation of translation"/>
    <property type="evidence" value="ECO:0007669"/>
    <property type="project" value="TreeGrafter"/>
</dbReference>
<keyword evidence="2 6" id="KW-0689">Ribosomal protein</keyword>
<dbReference type="SUPFAM" id="SSF52161">
    <property type="entry name" value="Ribosomal protein L13"/>
    <property type="match status" value="1"/>
</dbReference>
<dbReference type="HAMAP" id="MF_01366">
    <property type="entry name" value="Ribosomal_uL13"/>
    <property type="match status" value="1"/>
</dbReference>
<dbReference type="GO" id="GO:0006412">
    <property type="term" value="P:translation"/>
    <property type="evidence" value="ECO:0007669"/>
    <property type="project" value="InterPro"/>
</dbReference>
<sequence>MLVFAKVMVRTKKPILIDGRGHLLGRLASVVAKQILTGNSVVVVRCEGLQLSGHFFRNKIKFLAYLRKRCNVNPARGPFHFRAPSRMLWKAIRGMVPHKTKRGQNALRRLKVYEGIPPPYDTMKRVCVPIALRQLCLRPDRKYCTVDRVAHEVGWKYRDVVNNLEAKRKIKARIAYMHKKKLKKITWKAREVVAKKIESQNAVLKKYGYLTSEFEKKYNRPVLNVVPPKLGKRKRKELYLAAKAARKAAKLEAKAAGTYKKTTKKSKKPASSAAPAAPAAKVKGKAAKA</sequence>
<protein>
    <recommendedName>
        <fullName evidence="4">Large ribosomal subunit protein uL13</fullName>
    </recommendedName>
    <alternativeName>
        <fullName evidence="5">60S ribosomal protein L13a</fullName>
    </alternativeName>
</protein>
<keyword evidence="3 6" id="KW-0687">Ribonucleoprotein</keyword>
<proteinExistence type="inferred from homology"/>
<reference evidence="9" key="1">
    <citation type="submission" date="2014-01" db="EMBL/GenBank/DDBJ databases">
        <title>The Genome Sequence of Anopheles farauti FAR1 (V2).</title>
        <authorList>
            <consortium name="The Broad Institute Genomics Platform"/>
            <person name="Neafsey D.E."/>
            <person name="Besansky N."/>
            <person name="Howell P."/>
            <person name="Walton C."/>
            <person name="Young S.K."/>
            <person name="Zeng Q."/>
            <person name="Gargeya S."/>
            <person name="Fitzgerald M."/>
            <person name="Haas B."/>
            <person name="Abouelleil A."/>
            <person name="Allen A.W."/>
            <person name="Alvarado L."/>
            <person name="Arachchi H.M."/>
            <person name="Berlin A.M."/>
            <person name="Chapman S.B."/>
            <person name="Gainer-Dewar J."/>
            <person name="Goldberg J."/>
            <person name="Griggs A."/>
            <person name="Gujja S."/>
            <person name="Hansen M."/>
            <person name="Howarth C."/>
            <person name="Imamovic A."/>
            <person name="Ireland A."/>
            <person name="Larimer J."/>
            <person name="McCowan C."/>
            <person name="Murphy C."/>
            <person name="Pearson M."/>
            <person name="Poon T.W."/>
            <person name="Priest M."/>
            <person name="Roberts A."/>
            <person name="Saif S."/>
            <person name="Shea T."/>
            <person name="Sisk P."/>
            <person name="Sykes S."/>
            <person name="Wortman J."/>
            <person name="Nusbaum C."/>
            <person name="Birren B."/>
        </authorList>
    </citation>
    <scope>NUCLEOTIDE SEQUENCE [LARGE SCALE GENOMIC DNA]</scope>
    <source>
        <strain evidence="9">FAR1</strain>
    </source>
</reference>
<evidence type="ECO:0000256" key="2">
    <source>
        <dbReference type="ARBA" id="ARBA00022980"/>
    </source>
</evidence>
<keyword evidence="9" id="KW-1185">Reference proteome</keyword>
<organism evidence="8 9">
    <name type="scientific">Anopheles farauti</name>
    <dbReference type="NCBI Taxonomy" id="69004"/>
    <lineage>
        <taxon>Eukaryota</taxon>
        <taxon>Metazoa</taxon>
        <taxon>Ecdysozoa</taxon>
        <taxon>Arthropoda</taxon>
        <taxon>Hexapoda</taxon>
        <taxon>Insecta</taxon>
        <taxon>Pterygota</taxon>
        <taxon>Neoptera</taxon>
        <taxon>Endopterygota</taxon>
        <taxon>Diptera</taxon>
        <taxon>Nematocera</taxon>
        <taxon>Culicoidea</taxon>
        <taxon>Culicidae</taxon>
        <taxon>Anophelinae</taxon>
        <taxon>Anopheles</taxon>
    </lineage>
</organism>
<dbReference type="GO" id="GO:0022625">
    <property type="term" value="C:cytosolic large ribosomal subunit"/>
    <property type="evidence" value="ECO:0007669"/>
    <property type="project" value="TreeGrafter"/>
</dbReference>
<dbReference type="NCBIfam" id="TIGR01077">
    <property type="entry name" value="L13_A_E"/>
    <property type="match status" value="1"/>
</dbReference>
<dbReference type="InterPro" id="IPR005755">
    <property type="entry name" value="Ribosomal_uL13_euk/arc"/>
</dbReference>
<dbReference type="InterPro" id="IPR036899">
    <property type="entry name" value="Ribosomal_uL13_sf"/>
</dbReference>
<feature type="region of interest" description="Disordered" evidence="7">
    <location>
        <begin position="255"/>
        <end position="289"/>
    </location>
</feature>
<evidence type="ECO:0000256" key="1">
    <source>
        <dbReference type="ARBA" id="ARBA00006227"/>
    </source>
</evidence>
<evidence type="ECO:0000256" key="4">
    <source>
        <dbReference type="ARBA" id="ARBA00035201"/>
    </source>
</evidence>
<dbReference type="VEuPathDB" id="VectorBase:AFAF020699"/>
<evidence type="ECO:0000313" key="9">
    <source>
        <dbReference type="Proteomes" id="UP000075886"/>
    </source>
</evidence>
<evidence type="ECO:0000256" key="7">
    <source>
        <dbReference type="SAM" id="MobiDB-lite"/>
    </source>
</evidence>
<comment type="similarity">
    <text evidence="1 6">Belongs to the universal ribosomal protein uL13 family.</text>
</comment>
<dbReference type="Gene3D" id="3.90.1180.10">
    <property type="entry name" value="Ribosomal protein L13"/>
    <property type="match status" value="1"/>
</dbReference>
<dbReference type="STRING" id="69004.A0A182R0R7"/>
<dbReference type="PANTHER" id="PTHR11545:SF3">
    <property type="entry name" value="LARGE RIBOSOMAL SUBUNIT PROTEIN UL13"/>
    <property type="match status" value="1"/>
</dbReference>
<evidence type="ECO:0000256" key="6">
    <source>
        <dbReference type="RuleBase" id="RU003877"/>
    </source>
</evidence>
<dbReference type="Proteomes" id="UP000075886">
    <property type="component" value="Unassembled WGS sequence"/>
</dbReference>
<feature type="compositionally biased region" description="Low complexity" evidence="7">
    <location>
        <begin position="269"/>
        <end position="281"/>
    </location>
</feature>
<accession>A0A182R0R7</accession>
<dbReference type="EnsemblMetazoa" id="AFAF020699-RA">
    <property type="protein sequence ID" value="AFAF020699-PA"/>
    <property type="gene ID" value="AFAF020699"/>
</dbReference>
<dbReference type="Pfam" id="PF00572">
    <property type="entry name" value="Ribosomal_L13"/>
    <property type="match status" value="1"/>
</dbReference>
<evidence type="ECO:0000256" key="5">
    <source>
        <dbReference type="ARBA" id="ARBA00035367"/>
    </source>
</evidence>
<dbReference type="PANTHER" id="PTHR11545">
    <property type="entry name" value="RIBOSOMAL PROTEIN L13"/>
    <property type="match status" value="1"/>
</dbReference>
<evidence type="ECO:0000256" key="3">
    <source>
        <dbReference type="ARBA" id="ARBA00023274"/>
    </source>
</evidence>
<dbReference type="GO" id="GO:0003735">
    <property type="term" value="F:structural constituent of ribosome"/>
    <property type="evidence" value="ECO:0007669"/>
    <property type="project" value="InterPro"/>
</dbReference>
<dbReference type="GO" id="GO:0003729">
    <property type="term" value="F:mRNA binding"/>
    <property type="evidence" value="ECO:0007669"/>
    <property type="project" value="TreeGrafter"/>
</dbReference>
<dbReference type="AlphaFoldDB" id="A0A182R0R7"/>
<dbReference type="InterPro" id="IPR005822">
    <property type="entry name" value="Ribosomal_uL13"/>
</dbReference>
<evidence type="ECO:0000313" key="8">
    <source>
        <dbReference type="EnsemblMetazoa" id="AFAF020699-PA"/>
    </source>
</evidence>
<reference evidence="8" key="2">
    <citation type="submission" date="2020-05" db="UniProtKB">
        <authorList>
            <consortium name="EnsemblMetazoa"/>
        </authorList>
    </citation>
    <scope>IDENTIFICATION</scope>
    <source>
        <strain evidence="8">FAR1</strain>
    </source>
</reference>